<comment type="caution">
    <text evidence="2">The sequence shown here is derived from an EMBL/GenBank/DDBJ whole genome shotgun (WGS) entry which is preliminary data.</text>
</comment>
<sequence>MKNKYKAVIIGAGRIAAGFDTPKSKAVLTHAHAYTLHSSVDLAGICDTDHEKTRAKAKKWSIRAFDNLAEMCIHVKPDIISVCTPDETHFEVLKTILKYSPKLVICEKPVTINIDHTKKIIGLYKRERIPLLVNYSRRFDTTVQNFKAKIESGEYGKVLGATGIYTKGILHNGSHMIDLVQYLFGEINAKINALYSQSDYLPTDKTVSAFLQFKNCPQFFLMGSDERSYSIFELDILFAKKRIRFLESGFYVSEQNLFSDPLYSGYTVLDKPIIRTTNLSTALSCLVENAVEHLETGAPLLCDGADAYKTQVVCSKILKKL</sequence>
<dbReference type="PANTHER" id="PTHR43249">
    <property type="entry name" value="UDP-N-ACETYL-2-AMINO-2-DEOXY-D-GLUCURONATE OXIDASE"/>
    <property type="match status" value="1"/>
</dbReference>
<dbReference type="PANTHER" id="PTHR43249:SF1">
    <property type="entry name" value="D-GLUCOSIDE 3-DEHYDROGENASE"/>
    <property type="match status" value="1"/>
</dbReference>
<accession>A0A1F6N386</accession>
<dbReference type="Proteomes" id="UP000177040">
    <property type="component" value="Unassembled WGS sequence"/>
</dbReference>
<reference evidence="2 3" key="1">
    <citation type="journal article" date="2016" name="Nat. Commun.">
        <title>Thousands of microbial genomes shed light on interconnected biogeochemical processes in an aquifer system.</title>
        <authorList>
            <person name="Anantharaman K."/>
            <person name="Brown C.T."/>
            <person name="Hug L.A."/>
            <person name="Sharon I."/>
            <person name="Castelle C.J."/>
            <person name="Probst A.J."/>
            <person name="Thomas B.C."/>
            <person name="Singh A."/>
            <person name="Wilkins M.J."/>
            <person name="Karaoz U."/>
            <person name="Brodie E.L."/>
            <person name="Williams K.H."/>
            <person name="Hubbard S.S."/>
            <person name="Banfield J.F."/>
        </authorList>
    </citation>
    <scope>NUCLEOTIDE SEQUENCE [LARGE SCALE GENOMIC DNA]</scope>
</reference>
<evidence type="ECO:0000259" key="1">
    <source>
        <dbReference type="Pfam" id="PF01408"/>
    </source>
</evidence>
<protein>
    <recommendedName>
        <fullName evidence="1">Gfo/Idh/MocA-like oxidoreductase N-terminal domain-containing protein</fullName>
    </recommendedName>
</protein>
<dbReference type="InterPro" id="IPR036291">
    <property type="entry name" value="NAD(P)-bd_dom_sf"/>
</dbReference>
<feature type="domain" description="Gfo/Idh/MocA-like oxidoreductase N-terminal" evidence="1">
    <location>
        <begin position="6"/>
        <end position="134"/>
    </location>
</feature>
<organism evidence="2 3">
    <name type="scientific">Candidatus Magasanikbacteria bacterium RIFCSPLOWO2_01_FULL_40_15</name>
    <dbReference type="NCBI Taxonomy" id="1798686"/>
    <lineage>
        <taxon>Bacteria</taxon>
        <taxon>Candidatus Magasanikiibacteriota</taxon>
    </lineage>
</organism>
<dbReference type="Gene3D" id="3.30.360.10">
    <property type="entry name" value="Dihydrodipicolinate Reductase, domain 2"/>
    <property type="match status" value="1"/>
</dbReference>
<proteinExistence type="predicted"/>
<dbReference type="SUPFAM" id="SSF51735">
    <property type="entry name" value="NAD(P)-binding Rossmann-fold domains"/>
    <property type="match status" value="1"/>
</dbReference>
<evidence type="ECO:0000313" key="2">
    <source>
        <dbReference type="EMBL" id="OGH78455.1"/>
    </source>
</evidence>
<dbReference type="AlphaFoldDB" id="A0A1F6N386"/>
<dbReference type="InterPro" id="IPR000683">
    <property type="entry name" value="Gfo/Idh/MocA-like_OxRdtase_N"/>
</dbReference>
<dbReference type="GO" id="GO:0000166">
    <property type="term" value="F:nucleotide binding"/>
    <property type="evidence" value="ECO:0007669"/>
    <property type="project" value="InterPro"/>
</dbReference>
<evidence type="ECO:0000313" key="3">
    <source>
        <dbReference type="Proteomes" id="UP000177040"/>
    </source>
</evidence>
<gene>
    <name evidence="2" type="ORF">A2983_02980</name>
</gene>
<dbReference type="Gene3D" id="3.40.50.720">
    <property type="entry name" value="NAD(P)-binding Rossmann-like Domain"/>
    <property type="match status" value="1"/>
</dbReference>
<name>A0A1F6N386_9BACT</name>
<dbReference type="Pfam" id="PF01408">
    <property type="entry name" value="GFO_IDH_MocA"/>
    <property type="match status" value="1"/>
</dbReference>
<dbReference type="InterPro" id="IPR052515">
    <property type="entry name" value="Gfo/Idh/MocA_Oxidoreductase"/>
</dbReference>
<dbReference type="EMBL" id="MFQH01000009">
    <property type="protein sequence ID" value="OGH78455.1"/>
    <property type="molecule type" value="Genomic_DNA"/>
</dbReference>